<evidence type="ECO:0000313" key="2">
    <source>
        <dbReference type="EMBL" id="MXO98948.1"/>
    </source>
</evidence>
<dbReference type="AlphaFoldDB" id="A0A6I4TWH2"/>
<proteinExistence type="predicted"/>
<evidence type="ECO:0000256" key="1">
    <source>
        <dbReference type="SAM" id="MobiDB-lite"/>
    </source>
</evidence>
<gene>
    <name evidence="2" type="ORF">GRI97_08100</name>
</gene>
<dbReference type="EMBL" id="WTYJ01000001">
    <property type="protein sequence ID" value="MXO98948.1"/>
    <property type="molecule type" value="Genomic_DNA"/>
</dbReference>
<dbReference type="RefSeq" id="WP_161390537.1">
    <property type="nucleotide sequence ID" value="NZ_JBHSCP010000001.1"/>
</dbReference>
<accession>A0A6I4TWH2</accession>
<keyword evidence="3" id="KW-1185">Reference proteome</keyword>
<dbReference type="Proteomes" id="UP000469430">
    <property type="component" value="Unassembled WGS sequence"/>
</dbReference>
<comment type="caution">
    <text evidence="2">The sequence shown here is derived from an EMBL/GenBank/DDBJ whole genome shotgun (WGS) entry which is preliminary data.</text>
</comment>
<feature type="region of interest" description="Disordered" evidence="1">
    <location>
        <begin position="62"/>
        <end position="82"/>
    </location>
</feature>
<name>A0A6I4TWH2_9SPHN</name>
<evidence type="ECO:0000313" key="3">
    <source>
        <dbReference type="Proteomes" id="UP000469430"/>
    </source>
</evidence>
<sequence>MADATCPPLGTGSVDLHALHNAARDGADLAKALDDATERAPVPIVALIANATEEPVAFAVEEHEPITEQPPAQPAPAKAPRR</sequence>
<protein>
    <submittedName>
        <fullName evidence="2">Uncharacterized protein</fullName>
    </submittedName>
</protein>
<reference evidence="2 3" key="1">
    <citation type="submission" date="2019-12" db="EMBL/GenBank/DDBJ databases">
        <title>Genomic-based taxomic classification of the family Erythrobacteraceae.</title>
        <authorList>
            <person name="Xu L."/>
        </authorList>
    </citation>
    <scope>NUCLEOTIDE SEQUENCE [LARGE SCALE GENOMIC DNA]</scope>
    <source>
        <strain evidence="2 3">S36</strain>
    </source>
</reference>
<organism evidence="2 3">
    <name type="scientific">Croceibacterium xixiisoli</name>
    <dbReference type="NCBI Taxonomy" id="1476466"/>
    <lineage>
        <taxon>Bacteria</taxon>
        <taxon>Pseudomonadati</taxon>
        <taxon>Pseudomonadota</taxon>
        <taxon>Alphaproteobacteria</taxon>
        <taxon>Sphingomonadales</taxon>
        <taxon>Erythrobacteraceae</taxon>
        <taxon>Croceibacterium</taxon>
    </lineage>
</organism>